<keyword evidence="1" id="KW-0646">Protease inhibitor</keyword>
<dbReference type="InterPro" id="IPR002223">
    <property type="entry name" value="Kunitz_BPTI"/>
</dbReference>
<evidence type="ECO:0000256" key="3">
    <source>
        <dbReference type="ARBA" id="ARBA00023157"/>
    </source>
</evidence>
<protein>
    <recommendedName>
        <fullName evidence="4">BPTI/Kunitz inhibitor domain-containing protein</fullName>
    </recommendedName>
</protein>
<accession>A0A7R8VU10</accession>
<keyword evidence="2" id="KW-0722">Serine protease inhibitor</keyword>
<dbReference type="CDD" id="cd00109">
    <property type="entry name" value="Kunitz-type"/>
    <property type="match status" value="1"/>
</dbReference>
<dbReference type="AlphaFoldDB" id="A0A7R8VU10"/>
<dbReference type="PROSITE" id="PS50279">
    <property type="entry name" value="BPTI_KUNITZ_2"/>
    <property type="match status" value="1"/>
</dbReference>
<reference evidence="5" key="1">
    <citation type="submission" date="2020-11" db="EMBL/GenBank/DDBJ databases">
        <authorList>
            <person name="Tran Van P."/>
        </authorList>
    </citation>
    <scope>NUCLEOTIDE SEQUENCE</scope>
</reference>
<dbReference type="InterPro" id="IPR036880">
    <property type="entry name" value="Kunitz_BPTI_sf"/>
</dbReference>
<dbReference type="SMART" id="SM00131">
    <property type="entry name" value="KU"/>
    <property type="match status" value="1"/>
</dbReference>
<evidence type="ECO:0000259" key="4">
    <source>
        <dbReference type="PROSITE" id="PS50279"/>
    </source>
</evidence>
<name>A0A7R8VU10_TIMDO</name>
<organism evidence="5">
    <name type="scientific">Timema douglasi</name>
    <name type="common">Walking stick</name>
    <dbReference type="NCBI Taxonomy" id="61478"/>
    <lineage>
        <taxon>Eukaryota</taxon>
        <taxon>Metazoa</taxon>
        <taxon>Ecdysozoa</taxon>
        <taxon>Arthropoda</taxon>
        <taxon>Hexapoda</taxon>
        <taxon>Insecta</taxon>
        <taxon>Pterygota</taxon>
        <taxon>Neoptera</taxon>
        <taxon>Polyneoptera</taxon>
        <taxon>Phasmatodea</taxon>
        <taxon>Timematodea</taxon>
        <taxon>Timematoidea</taxon>
        <taxon>Timematidae</taxon>
        <taxon>Timema</taxon>
    </lineage>
</organism>
<keyword evidence="3" id="KW-1015">Disulfide bond</keyword>
<evidence type="ECO:0000256" key="2">
    <source>
        <dbReference type="ARBA" id="ARBA00022900"/>
    </source>
</evidence>
<dbReference type="Pfam" id="PF00014">
    <property type="entry name" value="Kunitz_BPTI"/>
    <property type="match status" value="1"/>
</dbReference>
<proteinExistence type="predicted"/>
<gene>
    <name evidence="5" type="ORF">TDIB3V08_LOCUS9264</name>
</gene>
<feature type="domain" description="BPTI/Kunitz inhibitor" evidence="4">
    <location>
        <begin position="51"/>
        <end position="92"/>
    </location>
</feature>
<dbReference type="InterPro" id="IPR050098">
    <property type="entry name" value="TFPI/VKTCI-like"/>
</dbReference>
<dbReference type="PANTHER" id="PTHR10083">
    <property type="entry name" value="KUNITZ-TYPE PROTEASE INHIBITOR-RELATED"/>
    <property type="match status" value="1"/>
</dbReference>
<sequence>MASRAKLFKHACTIGCIRARRLALHTSTSWSTAAEHTTISSKQETGLTRGCSEPPETGLCKAYFPRYYYDNGNNTCYEFVYGGCGGNCNNYEIEKVSDETLFPVQRSVMKHCFLSRDLNDETLFLVLTSMMKHCFLSRVQLSKDICR</sequence>
<dbReference type="EMBL" id="OA570159">
    <property type="protein sequence ID" value="CAD7203087.1"/>
    <property type="molecule type" value="Genomic_DNA"/>
</dbReference>
<dbReference type="PANTHER" id="PTHR10083:SF374">
    <property type="entry name" value="BPTI_KUNITZ INHIBITOR DOMAIN-CONTAINING PROTEIN"/>
    <property type="match status" value="1"/>
</dbReference>
<evidence type="ECO:0000256" key="1">
    <source>
        <dbReference type="ARBA" id="ARBA00022690"/>
    </source>
</evidence>
<dbReference type="Gene3D" id="4.10.410.10">
    <property type="entry name" value="Pancreatic trypsin inhibitor Kunitz domain"/>
    <property type="match status" value="1"/>
</dbReference>
<evidence type="ECO:0000313" key="5">
    <source>
        <dbReference type="EMBL" id="CAD7203087.1"/>
    </source>
</evidence>
<dbReference type="GO" id="GO:0004867">
    <property type="term" value="F:serine-type endopeptidase inhibitor activity"/>
    <property type="evidence" value="ECO:0007669"/>
    <property type="project" value="UniProtKB-KW"/>
</dbReference>
<dbReference type="PRINTS" id="PR00759">
    <property type="entry name" value="BASICPTASE"/>
</dbReference>
<dbReference type="SUPFAM" id="SSF57362">
    <property type="entry name" value="BPTI-like"/>
    <property type="match status" value="1"/>
</dbReference>